<dbReference type="EC" id="3.4.19.12" evidence="2"/>
<keyword evidence="6" id="KW-0788">Thiol protease</keyword>
<dbReference type="InterPro" id="IPR028889">
    <property type="entry name" value="USP"/>
</dbReference>
<feature type="domain" description="USP" evidence="9">
    <location>
        <begin position="630"/>
        <end position="1258"/>
    </location>
</feature>
<protein>
    <recommendedName>
        <fullName evidence="2">ubiquitinyl hydrolase 1</fullName>
        <ecNumber evidence="2">3.4.19.12</ecNumber>
    </recommendedName>
</protein>
<gene>
    <name evidence="10" type="ORF">DFL_003353</name>
</gene>
<evidence type="ECO:0000259" key="9">
    <source>
        <dbReference type="PROSITE" id="PS50235"/>
    </source>
</evidence>
<dbReference type="GO" id="GO:0004843">
    <property type="term" value="F:cysteine-type deubiquitinase activity"/>
    <property type="evidence" value="ECO:0007669"/>
    <property type="project" value="UniProtKB-EC"/>
</dbReference>
<dbReference type="PROSITE" id="PS50235">
    <property type="entry name" value="USP_3"/>
    <property type="match status" value="1"/>
</dbReference>
<keyword evidence="5" id="KW-0378">Hydrolase</keyword>
<dbReference type="GO" id="GO:0070628">
    <property type="term" value="F:proteasome binding"/>
    <property type="evidence" value="ECO:0007669"/>
    <property type="project" value="TreeGrafter"/>
</dbReference>
<feature type="region of interest" description="Disordered" evidence="8">
    <location>
        <begin position="1"/>
        <end position="21"/>
    </location>
</feature>
<dbReference type="InterPro" id="IPR001394">
    <property type="entry name" value="Peptidase_C19_UCH"/>
</dbReference>
<sequence length="1306" mass="146798">MLVDTATSTGPPRQGPGKTSPRLYADILTYDPRNQGFNVLSSFPPEDDSEAAQKLYQRSGHSHRFVLKPNQSTPRSYPVESGATHIIAAVCQSCRQHVEVRLRYADDAPIASICPTAQNHLHHFRYDHVSSGPFIDKDKKEETSGELDVRHFDCTNAGCKTSVTVTFKNHRITRRFQTLLTDTKILWNRNKQAFERYPESFIDPKAPEGGRIPVQKPVPTPAMVLKTMKTVIGGVTARKERRSIPRLNTRFLTHLGDECHEMMEILGFVLDEDQASVPPILPDEPGNGIPLQDELAKVFDDWDLELTILLALNDIDASFFQPINAEADLKKLLAAANYPTNPASRRIADPTLPEHPRMYASLGANWDFSDNLLFWAYQRQKECDPENAPFYFDCISELATGRRSEDLLLQVVTLRSQGEFSRSDVKNAYHRLGITTDFDNESFIIGNFQSRLSDAPRQEMELREGLMTIGKYLKNENIMNASKKVAMGLRQAYDILGMGVGSDVDADFVASIFQYQLNENSNDATNLWAALRVIADNRKDHRLLSMCDAHDQGLELMDYETALLRLRVNGQMSDDTIVQYYEGGLTQNNRTSLKSALQVIADKRQSRALDHYIKTGSKLLFTNGMADWPVGLENTGNTCYLNSLLQYYFTIKPLRDVILDFDNHEEDDVTEELLQRKQVGGRKVTTTEIERAKKLTHGLKGLFRDMVTSKQTYVRPEREISELALNSANHEVSARKRSVAFAEDGRPAGFIGPMLPPGAVFEDEEPLPFSMDIDEKPPRLRVTNADDQSSDITLVGDNQEPPAYEDQGYVVVDGQPGATGPDADVKGEEKPVENEKSGPTIHAPTPKAGKGISALDAMNLDDDNDSTVPLLQREAEDEDMEDAPVPPTVPERDGMRVMPPIPERPPPIPPRPKEKAASVAASAVSAPQSFEFGRQQDVTECIENVMFQLEAALKAEGTEADGEQLDIIKTLFYGKTRQTLEFSAPAETRDKEERFANLMIDVGEVGRDIYAAMDGHFDASIVELEGKLARRYLSITALPSILQIQIQRVQFNRATKSSYKSNAPLTFGERIFLDRYMASGDDKGLMARREQSWKWKAELEKLEKRKADLEEEAEGLKISMALEATKGYLDEINNIFGEDEEMVVVPSSLLVELEDHKERVGGELRYINDRIKELQSNLNQQFTDLRKYGYRIHSIFMHRGSVNFGHYWIYIYDHHNKIWRNYNDTTVSKAVDEEEIFRGKSKDGGSDGGPYFLVYVREDRLDWMQALCRDLGAGRKSEGVAVDEGKGKDDVVAMDIGGFEEGLKGG</sequence>
<dbReference type="GO" id="GO:0061136">
    <property type="term" value="P:regulation of proteasomal protein catabolic process"/>
    <property type="evidence" value="ECO:0007669"/>
    <property type="project" value="TreeGrafter"/>
</dbReference>
<feature type="compositionally biased region" description="Basic and acidic residues" evidence="8">
    <location>
        <begin position="823"/>
        <end position="836"/>
    </location>
</feature>
<evidence type="ECO:0000256" key="7">
    <source>
        <dbReference type="SAM" id="Coils"/>
    </source>
</evidence>
<comment type="catalytic activity">
    <reaction evidence="1">
        <text>Thiol-dependent hydrolysis of ester, thioester, amide, peptide and isopeptide bonds formed by the C-terminal Gly of ubiquitin (a 76-residue protein attached to proteins as an intracellular targeting signal).</text>
        <dbReference type="EC" id="3.4.19.12"/>
    </reaction>
</comment>
<evidence type="ECO:0000313" key="11">
    <source>
        <dbReference type="Proteomes" id="UP000283090"/>
    </source>
</evidence>
<dbReference type="SUPFAM" id="SSF54001">
    <property type="entry name" value="Cysteine proteinases"/>
    <property type="match status" value="1"/>
</dbReference>
<comment type="caution">
    <text evidence="10">The sequence shown here is derived from an EMBL/GenBank/DDBJ whole genome shotgun (WGS) entry which is preliminary data.</text>
</comment>
<evidence type="ECO:0000256" key="1">
    <source>
        <dbReference type="ARBA" id="ARBA00000707"/>
    </source>
</evidence>
<dbReference type="OrthoDB" id="2420415at2759"/>
<feature type="coiled-coil region" evidence="7">
    <location>
        <begin position="1092"/>
        <end position="1119"/>
    </location>
</feature>
<proteinExistence type="predicted"/>
<keyword evidence="11" id="KW-1185">Reference proteome</keyword>
<dbReference type="Pfam" id="PF13446">
    <property type="entry name" value="RPT"/>
    <property type="match status" value="4"/>
</dbReference>
<evidence type="ECO:0000256" key="4">
    <source>
        <dbReference type="ARBA" id="ARBA00022786"/>
    </source>
</evidence>
<name>A0A437A1K5_ARTFL</name>
<organism evidence="10 11">
    <name type="scientific">Arthrobotrys flagrans</name>
    <name type="common">Nematode-trapping fungus</name>
    <name type="synonym">Trichothecium flagrans</name>
    <dbReference type="NCBI Taxonomy" id="97331"/>
    <lineage>
        <taxon>Eukaryota</taxon>
        <taxon>Fungi</taxon>
        <taxon>Dikarya</taxon>
        <taxon>Ascomycota</taxon>
        <taxon>Pezizomycotina</taxon>
        <taxon>Orbiliomycetes</taxon>
        <taxon>Orbiliales</taxon>
        <taxon>Orbiliaceae</taxon>
        <taxon>Arthrobotrys</taxon>
    </lineage>
</organism>
<evidence type="ECO:0000256" key="5">
    <source>
        <dbReference type="ARBA" id="ARBA00022801"/>
    </source>
</evidence>
<accession>A0A437A1K5</accession>
<feature type="region of interest" description="Disordered" evidence="8">
    <location>
        <begin position="814"/>
        <end position="851"/>
    </location>
</feature>
<keyword evidence="7" id="KW-0175">Coiled coil</keyword>
<dbReference type="RefSeq" id="XP_067490563.1">
    <property type="nucleotide sequence ID" value="XM_067632279.1"/>
</dbReference>
<evidence type="ECO:0000256" key="8">
    <source>
        <dbReference type="SAM" id="MobiDB-lite"/>
    </source>
</evidence>
<dbReference type="GO" id="GO:0016579">
    <property type="term" value="P:protein deubiquitination"/>
    <property type="evidence" value="ECO:0007669"/>
    <property type="project" value="InterPro"/>
</dbReference>
<evidence type="ECO:0000313" key="10">
    <source>
        <dbReference type="EMBL" id="RVD85019.1"/>
    </source>
</evidence>
<dbReference type="STRING" id="97331.A0A437A1K5"/>
<dbReference type="InterPro" id="IPR018200">
    <property type="entry name" value="USP_CS"/>
</dbReference>
<evidence type="ECO:0000256" key="6">
    <source>
        <dbReference type="ARBA" id="ARBA00022807"/>
    </source>
</evidence>
<keyword evidence="3" id="KW-0645">Protease</keyword>
<dbReference type="GO" id="GO:0043161">
    <property type="term" value="P:proteasome-mediated ubiquitin-dependent protein catabolic process"/>
    <property type="evidence" value="ECO:0007669"/>
    <property type="project" value="InterPro"/>
</dbReference>
<reference evidence="10 11" key="1">
    <citation type="submission" date="2019-01" db="EMBL/GenBank/DDBJ databases">
        <title>Intercellular communication is required for trap formation in the nematode-trapping fungus Duddingtonia flagrans.</title>
        <authorList>
            <person name="Youssar L."/>
            <person name="Wernet V."/>
            <person name="Hensel N."/>
            <person name="Hildebrandt H.-G."/>
            <person name="Fischer R."/>
        </authorList>
    </citation>
    <scope>NUCLEOTIDE SEQUENCE [LARGE SCALE GENOMIC DNA]</scope>
    <source>
        <strain evidence="10 11">CBS H-5679</strain>
    </source>
</reference>
<evidence type="ECO:0000256" key="3">
    <source>
        <dbReference type="ARBA" id="ARBA00022670"/>
    </source>
</evidence>
<dbReference type="PANTHER" id="PTHR43982:SF6">
    <property type="entry name" value="UBIQUITIN CARBOXYL-TERMINAL HYDROLASE 2-RELATED"/>
    <property type="match status" value="1"/>
</dbReference>
<evidence type="ECO:0000256" key="2">
    <source>
        <dbReference type="ARBA" id="ARBA00012759"/>
    </source>
</evidence>
<dbReference type="Pfam" id="PF00443">
    <property type="entry name" value="UCH"/>
    <property type="match status" value="1"/>
</dbReference>
<dbReference type="Gene3D" id="3.90.70.10">
    <property type="entry name" value="Cysteine proteinases"/>
    <property type="match status" value="2"/>
</dbReference>
<dbReference type="InterPro" id="IPR025305">
    <property type="entry name" value="UCH_repeat_domain"/>
</dbReference>
<keyword evidence="4" id="KW-0833">Ubl conjugation pathway</keyword>
<dbReference type="PROSITE" id="PS00972">
    <property type="entry name" value="USP_1"/>
    <property type="match status" value="1"/>
</dbReference>
<dbReference type="GeneID" id="93585664"/>
<dbReference type="InterPro" id="IPR044635">
    <property type="entry name" value="UBP14-like"/>
</dbReference>
<dbReference type="VEuPathDB" id="FungiDB:DFL_003353"/>
<dbReference type="CDD" id="cd02666">
    <property type="entry name" value="Peptidase_C19J"/>
    <property type="match status" value="1"/>
</dbReference>
<feature type="region of interest" description="Disordered" evidence="8">
    <location>
        <begin position="873"/>
        <end position="899"/>
    </location>
</feature>
<dbReference type="InterPro" id="IPR038765">
    <property type="entry name" value="Papain-like_cys_pep_sf"/>
</dbReference>
<dbReference type="PANTHER" id="PTHR43982">
    <property type="entry name" value="UBIQUITIN CARBOXYL-TERMINAL HYDROLASE"/>
    <property type="match status" value="1"/>
</dbReference>
<dbReference type="EMBL" id="SAEB01000006">
    <property type="protein sequence ID" value="RVD85019.1"/>
    <property type="molecule type" value="Genomic_DNA"/>
</dbReference>
<dbReference type="Proteomes" id="UP000283090">
    <property type="component" value="Unassembled WGS sequence"/>
</dbReference>
<feature type="compositionally biased region" description="Polar residues" evidence="8">
    <location>
        <begin position="1"/>
        <end position="11"/>
    </location>
</feature>